<keyword evidence="3" id="KW-1185">Reference proteome</keyword>
<dbReference type="EMBL" id="FOIT01000002">
    <property type="protein sequence ID" value="SEV95284.1"/>
    <property type="molecule type" value="Genomic_DNA"/>
</dbReference>
<dbReference type="RefSeq" id="WP_091474445.1">
    <property type="nucleotide sequence ID" value="NZ_FOIT01000002.1"/>
</dbReference>
<organism evidence="2 3">
    <name type="scientific">Aliicoccus persicus</name>
    <dbReference type="NCBI Taxonomy" id="930138"/>
    <lineage>
        <taxon>Bacteria</taxon>
        <taxon>Bacillati</taxon>
        <taxon>Bacillota</taxon>
        <taxon>Bacilli</taxon>
        <taxon>Bacillales</taxon>
        <taxon>Staphylococcaceae</taxon>
        <taxon>Aliicoccus</taxon>
    </lineage>
</organism>
<dbReference type="InterPro" id="IPR029058">
    <property type="entry name" value="AB_hydrolase_fold"/>
</dbReference>
<evidence type="ECO:0000313" key="2">
    <source>
        <dbReference type="EMBL" id="SEV95284.1"/>
    </source>
</evidence>
<feature type="domain" description="Phospholipase/carboxylesterase/thioesterase" evidence="1">
    <location>
        <begin position="12"/>
        <end position="195"/>
    </location>
</feature>
<dbReference type="GO" id="GO:0016787">
    <property type="term" value="F:hydrolase activity"/>
    <property type="evidence" value="ECO:0007669"/>
    <property type="project" value="InterPro"/>
</dbReference>
<dbReference type="Gene3D" id="3.40.50.1820">
    <property type="entry name" value="alpha/beta hydrolase"/>
    <property type="match status" value="1"/>
</dbReference>
<evidence type="ECO:0000313" key="3">
    <source>
        <dbReference type="Proteomes" id="UP000243605"/>
    </source>
</evidence>
<dbReference type="Proteomes" id="UP000243605">
    <property type="component" value="Unassembled WGS sequence"/>
</dbReference>
<name>A0A662Z3U9_9STAP</name>
<protein>
    <submittedName>
        <fullName evidence="2">Phospholipase/carboxylesterase</fullName>
    </submittedName>
</protein>
<dbReference type="OrthoDB" id="9796570at2"/>
<dbReference type="AlphaFoldDB" id="A0A662Z3U9"/>
<evidence type="ECO:0000259" key="1">
    <source>
        <dbReference type="Pfam" id="PF02230"/>
    </source>
</evidence>
<accession>A0A662Z3U9</accession>
<dbReference type="Pfam" id="PF02230">
    <property type="entry name" value="Abhydrolase_2"/>
    <property type="match status" value="1"/>
</dbReference>
<dbReference type="SUPFAM" id="SSF53474">
    <property type="entry name" value="alpha/beta-Hydrolases"/>
    <property type="match status" value="1"/>
</dbReference>
<proteinExistence type="predicted"/>
<reference evidence="2 3" key="1">
    <citation type="submission" date="2016-10" db="EMBL/GenBank/DDBJ databases">
        <authorList>
            <person name="Varghese N."/>
            <person name="Submissions S."/>
        </authorList>
    </citation>
    <scope>NUCLEOTIDE SEQUENCE [LARGE SCALE GENOMIC DNA]</scope>
    <source>
        <strain evidence="2 3">IBRC-M10081</strain>
    </source>
</reference>
<sequence length="197" mass="21564">MEHIFLKGNNDRVLITLHGTGGDAQDIAGLGRAIDEDAAILSVNGQVMEGGMRRFFKRHGEGEYDVEDLNLRGKELLDFLVESSKEYDFKLEDAVLVGFSNGSNIAINMMLRENSPVKNALLFAPLYNVDVDENVTLENANVFLSMGEMDPIVPKAASEHVISLFESRGANVEKYWVGSHEITAGAVSASQAFLSNL</sequence>
<dbReference type="InterPro" id="IPR003140">
    <property type="entry name" value="PLipase/COase/thioEstase"/>
</dbReference>
<gene>
    <name evidence="2" type="ORF">SAMN05192557_0973</name>
</gene>